<dbReference type="SUPFAM" id="SSF82199">
    <property type="entry name" value="SET domain"/>
    <property type="match status" value="1"/>
</dbReference>
<dbReference type="AlphaFoldDB" id="A0A1E3PDV0"/>
<dbReference type="InterPro" id="IPR046341">
    <property type="entry name" value="SET_dom_sf"/>
</dbReference>
<dbReference type="OrthoDB" id="5792673at2759"/>
<protein>
    <recommendedName>
        <fullName evidence="1">SET domain-containing protein</fullName>
    </recommendedName>
</protein>
<reference evidence="2 3" key="1">
    <citation type="journal article" date="2016" name="Proc. Natl. Acad. Sci. U.S.A.">
        <title>Comparative genomics of biotechnologically important yeasts.</title>
        <authorList>
            <person name="Riley R."/>
            <person name="Haridas S."/>
            <person name="Wolfe K.H."/>
            <person name="Lopes M.R."/>
            <person name="Hittinger C.T."/>
            <person name="Goeker M."/>
            <person name="Salamov A.A."/>
            <person name="Wisecaver J.H."/>
            <person name="Long T.M."/>
            <person name="Calvey C.H."/>
            <person name="Aerts A.L."/>
            <person name="Barry K.W."/>
            <person name="Choi C."/>
            <person name="Clum A."/>
            <person name="Coughlan A.Y."/>
            <person name="Deshpande S."/>
            <person name="Douglass A.P."/>
            <person name="Hanson S.J."/>
            <person name="Klenk H.-P."/>
            <person name="LaButti K.M."/>
            <person name="Lapidus A."/>
            <person name="Lindquist E.A."/>
            <person name="Lipzen A.M."/>
            <person name="Meier-Kolthoff J.P."/>
            <person name="Ohm R.A."/>
            <person name="Otillar R.P."/>
            <person name="Pangilinan J.L."/>
            <person name="Peng Y."/>
            <person name="Rokas A."/>
            <person name="Rosa C.A."/>
            <person name="Scheuner C."/>
            <person name="Sibirny A.A."/>
            <person name="Slot J.C."/>
            <person name="Stielow J.B."/>
            <person name="Sun H."/>
            <person name="Kurtzman C.P."/>
            <person name="Blackwell M."/>
            <person name="Grigoriev I.V."/>
            <person name="Jeffries T.W."/>
        </authorList>
    </citation>
    <scope>NUCLEOTIDE SEQUENCE [LARGE SCALE GENOMIC DNA]</scope>
    <source>
        <strain evidence="2 3">DSM 6958</strain>
    </source>
</reference>
<evidence type="ECO:0000313" key="3">
    <source>
        <dbReference type="Proteomes" id="UP000095009"/>
    </source>
</evidence>
<name>A0A1E3PDV0_9ASCO</name>
<dbReference type="InterPro" id="IPR001214">
    <property type="entry name" value="SET_dom"/>
</dbReference>
<gene>
    <name evidence="2" type="ORF">NADFUDRAFT_53282</name>
</gene>
<accession>A0A1E3PDV0</accession>
<dbReference type="PROSITE" id="PS50280">
    <property type="entry name" value="SET"/>
    <property type="match status" value="1"/>
</dbReference>
<evidence type="ECO:0000259" key="1">
    <source>
        <dbReference type="PROSITE" id="PS50280"/>
    </source>
</evidence>
<sequence length="178" mass="19768">MAPVVPTNWPSSVIYTQTNIYSKSFSPDQLQSLGRANLQKPLKPQPPAKLVKIKPITDPSHPACGQFGLFATQKLPPKSHIIDYLGYVHLVSESDVTSDYDITLDGDLGVAIDAAKWGCEARMINDYRGVKERPNVIFENRIVGGELRMAVWVGGKEIKKGEEVCVSYGKGFWKARYD</sequence>
<evidence type="ECO:0000313" key="2">
    <source>
        <dbReference type="EMBL" id="ODQ63619.1"/>
    </source>
</evidence>
<dbReference type="Pfam" id="PF00856">
    <property type="entry name" value="SET"/>
    <property type="match status" value="1"/>
</dbReference>
<proteinExistence type="predicted"/>
<dbReference type="Gene3D" id="2.170.270.10">
    <property type="entry name" value="SET domain"/>
    <property type="match status" value="1"/>
</dbReference>
<feature type="domain" description="SET" evidence="1">
    <location>
        <begin position="49"/>
        <end position="169"/>
    </location>
</feature>
<dbReference type="STRING" id="857566.A0A1E3PDV0"/>
<dbReference type="EMBL" id="KV454414">
    <property type="protein sequence ID" value="ODQ63619.1"/>
    <property type="molecule type" value="Genomic_DNA"/>
</dbReference>
<keyword evidence="3" id="KW-1185">Reference proteome</keyword>
<dbReference type="Proteomes" id="UP000095009">
    <property type="component" value="Unassembled WGS sequence"/>
</dbReference>
<organism evidence="2 3">
    <name type="scientific">Nadsonia fulvescens var. elongata DSM 6958</name>
    <dbReference type="NCBI Taxonomy" id="857566"/>
    <lineage>
        <taxon>Eukaryota</taxon>
        <taxon>Fungi</taxon>
        <taxon>Dikarya</taxon>
        <taxon>Ascomycota</taxon>
        <taxon>Saccharomycotina</taxon>
        <taxon>Dipodascomycetes</taxon>
        <taxon>Dipodascales</taxon>
        <taxon>Dipodascales incertae sedis</taxon>
        <taxon>Nadsonia</taxon>
    </lineage>
</organism>